<dbReference type="PANTHER" id="PTHR43133">
    <property type="entry name" value="RNA POLYMERASE ECF-TYPE SIGMA FACTO"/>
    <property type="match status" value="1"/>
</dbReference>
<keyword evidence="3" id="KW-0731">Sigma factor</keyword>
<evidence type="ECO:0000256" key="5">
    <source>
        <dbReference type="ARBA" id="ARBA00023163"/>
    </source>
</evidence>
<dbReference type="SUPFAM" id="SSF88946">
    <property type="entry name" value="Sigma2 domain of RNA polymerase sigma factors"/>
    <property type="match status" value="1"/>
</dbReference>
<dbReference type="EMBL" id="FONZ01000003">
    <property type="protein sequence ID" value="SFF22223.1"/>
    <property type="molecule type" value="Genomic_DNA"/>
</dbReference>
<gene>
    <name evidence="7" type="ORF">SAMN04488035_2060</name>
</gene>
<dbReference type="InterPro" id="IPR007627">
    <property type="entry name" value="RNA_pol_sigma70_r2"/>
</dbReference>
<sequence length="183" mass="20536">MTGWEQVLDDLVRTRRRALTAYAYLLCQDLREAEDLVQDALVAVFSRGRRLENVMAGESYVRKAILNTYLDGFRRRNRWAAVRHLVATAPEQPVSDVATTDHVAARVDAQRALSILAPRERACVILRFYDDLTIPQIAEHLSLSTGTVKRYLHDAVSRLEAVLGPLPAAHLEDLDVLMTGGSR</sequence>
<feature type="domain" description="HTH luxR-type" evidence="6">
    <location>
        <begin position="113"/>
        <end position="171"/>
    </location>
</feature>
<comment type="similarity">
    <text evidence="1">Belongs to the sigma-70 factor family. ECF subfamily.</text>
</comment>
<dbReference type="InterPro" id="IPR039425">
    <property type="entry name" value="RNA_pol_sigma-70-like"/>
</dbReference>
<reference evidence="8" key="1">
    <citation type="submission" date="2016-10" db="EMBL/GenBank/DDBJ databases">
        <authorList>
            <person name="Varghese N."/>
            <person name="Submissions S."/>
        </authorList>
    </citation>
    <scope>NUCLEOTIDE SEQUENCE [LARGE SCALE GENOMIC DNA]</scope>
    <source>
        <strain evidence="8">DSM 19083</strain>
    </source>
</reference>
<proteinExistence type="inferred from homology"/>
<dbReference type="OrthoDB" id="3688906at2"/>
<keyword evidence="8" id="KW-1185">Reference proteome</keyword>
<dbReference type="GO" id="GO:0016987">
    <property type="term" value="F:sigma factor activity"/>
    <property type="evidence" value="ECO:0007669"/>
    <property type="project" value="UniProtKB-KW"/>
</dbReference>
<dbReference type="PANTHER" id="PTHR43133:SF50">
    <property type="entry name" value="ECF RNA POLYMERASE SIGMA FACTOR SIGM"/>
    <property type="match status" value="1"/>
</dbReference>
<organism evidence="7 8">
    <name type="scientific">Flavimobilis marinus</name>
    <dbReference type="NCBI Taxonomy" id="285351"/>
    <lineage>
        <taxon>Bacteria</taxon>
        <taxon>Bacillati</taxon>
        <taxon>Actinomycetota</taxon>
        <taxon>Actinomycetes</taxon>
        <taxon>Micrococcales</taxon>
        <taxon>Jonesiaceae</taxon>
        <taxon>Flavimobilis</taxon>
    </lineage>
</organism>
<dbReference type="AlphaFoldDB" id="A0A1I2GYJ2"/>
<accession>A0A1I2GYJ2</accession>
<evidence type="ECO:0000256" key="4">
    <source>
        <dbReference type="ARBA" id="ARBA00023125"/>
    </source>
</evidence>
<dbReference type="Pfam" id="PF04542">
    <property type="entry name" value="Sigma70_r2"/>
    <property type="match status" value="1"/>
</dbReference>
<dbReference type="Pfam" id="PF08281">
    <property type="entry name" value="Sigma70_r4_2"/>
    <property type="match status" value="1"/>
</dbReference>
<evidence type="ECO:0000256" key="1">
    <source>
        <dbReference type="ARBA" id="ARBA00010641"/>
    </source>
</evidence>
<name>A0A1I2GYJ2_9MICO</name>
<dbReference type="Gene3D" id="1.10.1740.10">
    <property type="match status" value="1"/>
</dbReference>
<protein>
    <submittedName>
        <fullName evidence="7">RNA polymerase sigma-70 factor, ECF subfamily</fullName>
    </submittedName>
</protein>
<dbReference type="NCBIfam" id="TIGR02937">
    <property type="entry name" value="sigma70-ECF"/>
    <property type="match status" value="1"/>
</dbReference>
<keyword evidence="4" id="KW-0238">DNA-binding</keyword>
<dbReference type="InterPro" id="IPR013249">
    <property type="entry name" value="RNA_pol_sigma70_r4_t2"/>
</dbReference>
<dbReference type="CDD" id="cd06171">
    <property type="entry name" value="Sigma70_r4"/>
    <property type="match status" value="1"/>
</dbReference>
<evidence type="ECO:0000313" key="8">
    <source>
        <dbReference type="Proteomes" id="UP000198520"/>
    </source>
</evidence>
<keyword evidence="2" id="KW-0805">Transcription regulation</keyword>
<dbReference type="STRING" id="285351.SAMN04488035_2060"/>
<dbReference type="InterPro" id="IPR013324">
    <property type="entry name" value="RNA_pol_sigma_r3/r4-like"/>
</dbReference>
<keyword evidence="5" id="KW-0804">Transcription</keyword>
<evidence type="ECO:0000259" key="6">
    <source>
        <dbReference type="SMART" id="SM00421"/>
    </source>
</evidence>
<evidence type="ECO:0000313" key="7">
    <source>
        <dbReference type="EMBL" id="SFF22223.1"/>
    </source>
</evidence>
<dbReference type="InterPro" id="IPR036388">
    <property type="entry name" value="WH-like_DNA-bd_sf"/>
</dbReference>
<dbReference type="SMART" id="SM00421">
    <property type="entry name" value="HTH_LUXR"/>
    <property type="match status" value="1"/>
</dbReference>
<dbReference type="InterPro" id="IPR000792">
    <property type="entry name" value="Tscrpt_reg_LuxR_C"/>
</dbReference>
<dbReference type="SUPFAM" id="SSF88659">
    <property type="entry name" value="Sigma3 and sigma4 domains of RNA polymerase sigma factors"/>
    <property type="match status" value="1"/>
</dbReference>
<dbReference type="Gene3D" id="1.10.10.10">
    <property type="entry name" value="Winged helix-like DNA-binding domain superfamily/Winged helix DNA-binding domain"/>
    <property type="match status" value="1"/>
</dbReference>
<dbReference type="Proteomes" id="UP000198520">
    <property type="component" value="Unassembled WGS sequence"/>
</dbReference>
<evidence type="ECO:0000256" key="2">
    <source>
        <dbReference type="ARBA" id="ARBA00023015"/>
    </source>
</evidence>
<evidence type="ECO:0000256" key="3">
    <source>
        <dbReference type="ARBA" id="ARBA00023082"/>
    </source>
</evidence>
<dbReference type="RefSeq" id="WP_093378186.1">
    <property type="nucleotide sequence ID" value="NZ_BNAN01000003.1"/>
</dbReference>
<dbReference type="InterPro" id="IPR013325">
    <property type="entry name" value="RNA_pol_sigma_r2"/>
</dbReference>
<dbReference type="GO" id="GO:0003677">
    <property type="term" value="F:DNA binding"/>
    <property type="evidence" value="ECO:0007669"/>
    <property type="project" value="UniProtKB-KW"/>
</dbReference>
<dbReference type="GO" id="GO:0006352">
    <property type="term" value="P:DNA-templated transcription initiation"/>
    <property type="evidence" value="ECO:0007669"/>
    <property type="project" value="InterPro"/>
</dbReference>
<dbReference type="InterPro" id="IPR014284">
    <property type="entry name" value="RNA_pol_sigma-70_dom"/>
</dbReference>